<name>A0A1V8SMF2_9PEZI</name>
<dbReference type="Proteomes" id="UP000192596">
    <property type="component" value="Unassembled WGS sequence"/>
</dbReference>
<evidence type="ECO:0000313" key="2">
    <source>
        <dbReference type="Proteomes" id="UP000192596"/>
    </source>
</evidence>
<organism evidence="1 2">
    <name type="scientific">Cryoendolithus antarcticus</name>
    <dbReference type="NCBI Taxonomy" id="1507870"/>
    <lineage>
        <taxon>Eukaryota</taxon>
        <taxon>Fungi</taxon>
        <taxon>Dikarya</taxon>
        <taxon>Ascomycota</taxon>
        <taxon>Pezizomycotina</taxon>
        <taxon>Dothideomycetes</taxon>
        <taxon>Dothideomycetidae</taxon>
        <taxon>Cladosporiales</taxon>
        <taxon>Cladosporiaceae</taxon>
        <taxon>Cryoendolithus</taxon>
    </lineage>
</organism>
<keyword evidence="2" id="KW-1185">Reference proteome</keyword>
<evidence type="ECO:0000313" key="1">
    <source>
        <dbReference type="EMBL" id="OQO00260.1"/>
    </source>
</evidence>
<dbReference type="InParanoid" id="A0A1V8SMF2"/>
<gene>
    <name evidence="1" type="ORF">B0A48_14047</name>
</gene>
<dbReference type="EMBL" id="NAJO01000036">
    <property type="protein sequence ID" value="OQO00260.1"/>
    <property type="molecule type" value="Genomic_DNA"/>
</dbReference>
<dbReference type="AlphaFoldDB" id="A0A1V8SMF2"/>
<protein>
    <submittedName>
        <fullName evidence="1">Uncharacterized protein</fullName>
    </submittedName>
</protein>
<comment type="caution">
    <text evidence="1">The sequence shown here is derived from an EMBL/GenBank/DDBJ whole genome shotgun (WGS) entry which is preliminary data.</text>
</comment>
<accession>A0A1V8SMF2</accession>
<sequence>MPTGYYTQHLTNREMAIPTSSRQRAARTSAPSWPKPLDPLLQRIADLPCELHQNILQHLTKDTQFAQRPYGAPKFLDHVQGHRLISSSNPKPPALLQLDQCARTKLGTLYYNQKTFCVESEQTLIAWLRSLEPVHRHLISKICFIPSASLCPCLGRTACMSDLDDRAARLARLVQRLKAEDLHPRSEDAVKIWVCNSLLSQSGWDDFGCENGYWTARHEVIFQHREQALIEKYRVDGARQPCCMTMANRGEYQHWPRNFACCDAHRARVDELGVFYGQLSSDQERKDLGMWGESVDEARARRRLRTSMREQTRRFEDEKTGKVDAVEVARVEAERIDERKRKQREWDEEVGIA</sequence>
<proteinExistence type="predicted"/>
<reference evidence="2" key="1">
    <citation type="submission" date="2017-03" db="EMBL/GenBank/DDBJ databases">
        <title>Genomes of endolithic fungi from Antarctica.</title>
        <authorList>
            <person name="Coleine C."/>
            <person name="Masonjones S."/>
            <person name="Stajich J.E."/>
        </authorList>
    </citation>
    <scope>NUCLEOTIDE SEQUENCE [LARGE SCALE GENOMIC DNA]</scope>
    <source>
        <strain evidence="2">CCFEE 5527</strain>
    </source>
</reference>